<gene>
    <name evidence="1" type="ORF">HYG86_03885</name>
</gene>
<evidence type="ECO:0000313" key="1">
    <source>
        <dbReference type="EMBL" id="QNO13971.1"/>
    </source>
</evidence>
<protein>
    <submittedName>
        <fullName evidence="1">Uncharacterized protein</fullName>
    </submittedName>
</protein>
<keyword evidence="2" id="KW-1185">Reference proteome</keyword>
<dbReference type="AlphaFoldDB" id="A0A7G9W5K9"/>
<name>A0A7G9W5K9_ALKCA</name>
<reference evidence="1 2" key="1">
    <citation type="submission" date="2020-07" db="EMBL/GenBank/DDBJ databases">
        <title>Alkalicella. sp. LB2 genome.</title>
        <authorList>
            <person name="Postec A."/>
            <person name="Quemeneur M."/>
        </authorList>
    </citation>
    <scope>NUCLEOTIDE SEQUENCE [LARGE SCALE GENOMIC DNA]</scope>
    <source>
        <strain evidence="1 2">LB2</strain>
    </source>
</reference>
<organism evidence="1 2">
    <name type="scientific">Alkalicella caledoniensis</name>
    <dbReference type="NCBI Taxonomy" id="2731377"/>
    <lineage>
        <taxon>Bacteria</taxon>
        <taxon>Bacillati</taxon>
        <taxon>Bacillota</taxon>
        <taxon>Clostridia</taxon>
        <taxon>Eubacteriales</taxon>
        <taxon>Proteinivoracaceae</taxon>
        <taxon>Alkalicella</taxon>
    </lineage>
</organism>
<dbReference type="KEGG" id="acae:HYG86_03885"/>
<dbReference type="Proteomes" id="UP000516160">
    <property type="component" value="Chromosome"/>
</dbReference>
<proteinExistence type="predicted"/>
<sequence>MKNQRQVGIVECCMILFRTANVPIGPDAEAKGVALVTQTGAGGNVLISAIGLPDPEVLGGQTYVAWIRNSPLGQAVPVQLLQTGPVVTEPGVWVGAFVFGPGEMVAPFGDIVVTAEVAPPFIQPDLGRIALIGNFNQCRPQGAHKPCPKG</sequence>
<dbReference type="InterPro" id="IPR058968">
    <property type="entry name" value="YoqH-like"/>
</dbReference>
<evidence type="ECO:0000313" key="2">
    <source>
        <dbReference type="Proteomes" id="UP000516160"/>
    </source>
</evidence>
<dbReference type="Pfam" id="PF26349">
    <property type="entry name" value="YoqH"/>
    <property type="match status" value="1"/>
</dbReference>
<dbReference type="EMBL" id="CP058559">
    <property type="protein sequence ID" value="QNO13971.1"/>
    <property type="molecule type" value="Genomic_DNA"/>
</dbReference>
<accession>A0A7G9W5K9</accession>
<dbReference type="RefSeq" id="WP_213167633.1">
    <property type="nucleotide sequence ID" value="NZ_CP058559.1"/>
</dbReference>